<feature type="transmembrane region" description="Helical" evidence="5">
    <location>
        <begin position="233"/>
        <end position="253"/>
    </location>
</feature>
<comment type="subcellular location">
    <subcellularLocation>
        <location evidence="1">Membrane</location>
        <topology evidence="1">Multi-pass membrane protein</topology>
    </subcellularLocation>
</comment>
<evidence type="ECO:0000256" key="3">
    <source>
        <dbReference type="ARBA" id="ARBA00022989"/>
    </source>
</evidence>
<feature type="domain" description="Yip1" evidence="6">
    <location>
        <begin position="10"/>
        <end position="249"/>
    </location>
</feature>
<evidence type="ECO:0000256" key="2">
    <source>
        <dbReference type="ARBA" id="ARBA00022692"/>
    </source>
</evidence>
<evidence type="ECO:0000259" key="6">
    <source>
        <dbReference type="Pfam" id="PF04893"/>
    </source>
</evidence>
<proteinExistence type="predicted"/>
<keyword evidence="3 5" id="KW-1133">Transmembrane helix</keyword>
<sequence length="254" mass="27967">MKNTFILWKEIIANPFEGYKKLNNDTKLFLPFLTIIILFLFSVLLMIPMQTSDVYGEAMARVQQAALADRGTELSDEQMTAMAEQMKSPMVRNITIVSTIGGGLVSYIVITLVSALILKLLSGGFKKEAVKYSLVLKIILFASIVSMVQALLKMGITLSGDWQRALARVNTTGDLQMALQSPVSLAALFDPVSMGRQVYFLLDYVTDIFNWIYYLFLYAGLKGALALEKNKALAVTVIMAVISIGIALAFTLIG</sequence>
<feature type="transmembrane region" description="Helical" evidence="5">
    <location>
        <begin position="134"/>
        <end position="152"/>
    </location>
</feature>
<feature type="transmembrane region" description="Helical" evidence="5">
    <location>
        <begin position="198"/>
        <end position="221"/>
    </location>
</feature>
<dbReference type="InterPro" id="IPR006977">
    <property type="entry name" value="Yip1_dom"/>
</dbReference>
<keyword evidence="2 5" id="KW-0812">Transmembrane</keyword>
<dbReference type="EMBL" id="JACHGJ010000005">
    <property type="protein sequence ID" value="MBB6481006.1"/>
    <property type="molecule type" value="Genomic_DNA"/>
</dbReference>
<evidence type="ECO:0000256" key="4">
    <source>
        <dbReference type="ARBA" id="ARBA00023136"/>
    </source>
</evidence>
<dbReference type="Pfam" id="PF04893">
    <property type="entry name" value="Yip1"/>
    <property type="match status" value="1"/>
</dbReference>
<name>A0A841RBC7_9SPIO</name>
<feature type="transmembrane region" description="Helical" evidence="5">
    <location>
        <begin position="28"/>
        <end position="47"/>
    </location>
</feature>
<accession>A0A841RBC7</accession>
<keyword evidence="8" id="KW-1185">Reference proteome</keyword>
<comment type="caution">
    <text evidence="7">The sequence shown here is derived from an EMBL/GenBank/DDBJ whole genome shotgun (WGS) entry which is preliminary data.</text>
</comment>
<evidence type="ECO:0000256" key="5">
    <source>
        <dbReference type="SAM" id="Phobius"/>
    </source>
</evidence>
<gene>
    <name evidence="7" type="ORF">HNR50_002679</name>
</gene>
<evidence type="ECO:0000313" key="8">
    <source>
        <dbReference type="Proteomes" id="UP000587760"/>
    </source>
</evidence>
<keyword evidence="4 5" id="KW-0472">Membrane</keyword>
<protein>
    <recommendedName>
        <fullName evidence="6">Yip1 domain-containing protein</fullName>
    </recommendedName>
</protein>
<dbReference type="RefSeq" id="WP_184747254.1">
    <property type="nucleotide sequence ID" value="NZ_JACHGJ010000005.1"/>
</dbReference>
<evidence type="ECO:0000313" key="7">
    <source>
        <dbReference type="EMBL" id="MBB6481006.1"/>
    </source>
</evidence>
<dbReference type="AlphaFoldDB" id="A0A841RBC7"/>
<evidence type="ECO:0000256" key="1">
    <source>
        <dbReference type="ARBA" id="ARBA00004141"/>
    </source>
</evidence>
<feature type="transmembrane region" description="Helical" evidence="5">
    <location>
        <begin position="96"/>
        <end position="122"/>
    </location>
</feature>
<reference evidence="7 8" key="1">
    <citation type="submission" date="2020-08" db="EMBL/GenBank/DDBJ databases">
        <title>Genomic Encyclopedia of Type Strains, Phase IV (KMG-IV): sequencing the most valuable type-strain genomes for metagenomic binning, comparative biology and taxonomic classification.</title>
        <authorList>
            <person name="Goeker M."/>
        </authorList>
    </citation>
    <scope>NUCLEOTIDE SEQUENCE [LARGE SCALE GENOMIC DNA]</scope>
    <source>
        <strain evidence="7 8">DSM 2461</strain>
    </source>
</reference>
<organism evidence="7 8">
    <name type="scientific">Spirochaeta isovalerica</name>
    <dbReference type="NCBI Taxonomy" id="150"/>
    <lineage>
        <taxon>Bacteria</taxon>
        <taxon>Pseudomonadati</taxon>
        <taxon>Spirochaetota</taxon>
        <taxon>Spirochaetia</taxon>
        <taxon>Spirochaetales</taxon>
        <taxon>Spirochaetaceae</taxon>
        <taxon>Spirochaeta</taxon>
    </lineage>
</organism>
<dbReference type="GO" id="GO:0016020">
    <property type="term" value="C:membrane"/>
    <property type="evidence" value="ECO:0007669"/>
    <property type="project" value="UniProtKB-SubCell"/>
</dbReference>
<dbReference type="Proteomes" id="UP000587760">
    <property type="component" value="Unassembled WGS sequence"/>
</dbReference>